<dbReference type="PATRIC" id="fig|1719120.3.peg.4144"/>
<dbReference type="PRINTS" id="PR01469">
    <property type="entry name" value="CARBMTKINASE"/>
</dbReference>
<dbReference type="Gene3D" id="3.40.1160.10">
    <property type="entry name" value="Acetylglutamate kinase-like"/>
    <property type="match status" value="1"/>
</dbReference>
<evidence type="ECO:0000256" key="5">
    <source>
        <dbReference type="NCBIfam" id="TIGR00746"/>
    </source>
</evidence>
<accession>A0A0P7ZAU0</accession>
<comment type="similarity">
    <text evidence="1 6">Belongs to the carbamate kinase family.</text>
</comment>
<dbReference type="AlphaFoldDB" id="A0A0P7ZAU0"/>
<dbReference type="SUPFAM" id="SSF53633">
    <property type="entry name" value="Carbamate kinase-like"/>
    <property type="match status" value="1"/>
</dbReference>
<dbReference type="GO" id="GO:0008804">
    <property type="term" value="F:carbamate kinase activity"/>
    <property type="evidence" value="ECO:0007669"/>
    <property type="project" value="UniProtKB-UniRule"/>
</dbReference>
<evidence type="ECO:0000256" key="1">
    <source>
        <dbReference type="ARBA" id="ARBA00011066"/>
    </source>
</evidence>
<dbReference type="FunFam" id="3.40.1160.10:FF:000007">
    <property type="entry name" value="Carbamate kinase"/>
    <property type="match status" value="1"/>
</dbReference>
<feature type="domain" description="Aspartate/glutamate/uridylate kinase" evidence="7">
    <location>
        <begin position="3"/>
        <end position="287"/>
    </location>
</feature>
<keyword evidence="4 6" id="KW-0418">Kinase</keyword>
<dbReference type="NCBIfam" id="TIGR00746">
    <property type="entry name" value="arcC"/>
    <property type="match status" value="1"/>
</dbReference>
<comment type="caution">
    <text evidence="8">The sequence shown here is derived from an EMBL/GenBank/DDBJ whole genome shotgun (WGS) entry which is preliminary data.</text>
</comment>
<proteinExistence type="inferred from homology"/>
<organism evidence="8 9">
    <name type="scientific">Candidatus Methanoperedens nitratireducens</name>
    <dbReference type="NCBI Taxonomy" id="1392998"/>
    <lineage>
        <taxon>Archaea</taxon>
        <taxon>Methanobacteriati</taxon>
        <taxon>Methanobacteriota</taxon>
        <taxon>Stenosarchaea group</taxon>
        <taxon>Methanomicrobia</taxon>
        <taxon>Methanosarcinales</taxon>
        <taxon>ANME-2 cluster</taxon>
        <taxon>Candidatus Methanoperedentaceae</taxon>
        <taxon>Candidatus Methanoperedens</taxon>
    </lineage>
</organism>
<dbReference type="PANTHER" id="PTHR30409:SF1">
    <property type="entry name" value="CARBAMATE KINASE-RELATED"/>
    <property type="match status" value="1"/>
</dbReference>
<dbReference type="GO" id="GO:0005829">
    <property type="term" value="C:cytosol"/>
    <property type="evidence" value="ECO:0007669"/>
    <property type="project" value="TreeGrafter"/>
</dbReference>
<evidence type="ECO:0000259" key="7">
    <source>
        <dbReference type="Pfam" id="PF00696"/>
    </source>
</evidence>
<dbReference type="PANTHER" id="PTHR30409">
    <property type="entry name" value="CARBAMATE KINASE"/>
    <property type="match status" value="1"/>
</dbReference>
<evidence type="ECO:0000313" key="8">
    <source>
        <dbReference type="EMBL" id="KPQ41639.1"/>
    </source>
</evidence>
<keyword evidence="3 6" id="KW-0808">Transferase</keyword>
<gene>
    <name evidence="8" type="primary">cpkA</name>
    <name evidence="8" type="ORF">MPEBLZ_03810</name>
</gene>
<sequence>MSLIVIAIGGNAILNPVKGNPKEQQELINRTCREIARIISEGHDIILTHGNGPQIGNILAMQEECGLVHPQPLDICGAQTQGMLGYSLQQSLINVLSEIGIKKEVVTILTQVIVDGSCGSFENPTKPIGLYYPEERAKMMMARGIKMIHDKKGYRRVVPSPMPLEIVEEIAIRKLICEGVLVIAAGGGGIPVIRKNGLLIGIEAVIDKDLSASLMAKDAGADTLLILTDVENAALNYGKSSQVDLHEITVSQGEQYIKEGHFGKGSMEPKVLAAIGFIKSGGKSAIISSLDKALDALVGKAGTRVIAKS</sequence>
<dbReference type="InterPro" id="IPR003964">
    <property type="entry name" value="Carb_kinase"/>
</dbReference>
<protein>
    <recommendedName>
        <fullName evidence="2 5">Carbamate kinase</fullName>
    </recommendedName>
</protein>
<evidence type="ECO:0000256" key="4">
    <source>
        <dbReference type="ARBA" id="ARBA00022777"/>
    </source>
</evidence>
<evidence type="ECO:0000256" key="2">
    <source>
        <dbReference type="ARBA" id="ARBA00020752"/>
    </source>
</evidence>
<evidence type="ECO:0000256" key="3">
    <source>
        <dbReference type="ARBA" id="ARBA00022679"/>
    </source>
</evidence>
<reference evidence="8 9" key="1">
    <citation type="submission" date="2015-09" db="EMBL/GenBank/DDBJ databases">
        <title>A metagenomics-based metabolic model of nitrate-dependent anaerobic oxidation of methane by Methanoperedens-like archaea.</title>
        <authorList>
            <person name="Arshad A."/>
            <person name="Speth D.R."/>
            <person name="De Graaf R.M."/>
            <person name="Op Den Camp H.J."/>
            <person name="Jetten M.S."/>
            <person name="Welte C.U."/>
        </authorList>
    </citation>
    <scope>NUCLEOTIDE SEQUENCE [LARGE SCALE GENOMIC DNA]</scope>
</reference>
<evidence type="ECO:0000256" key="6">
    <source>
        <dbReference type="PIRNR" id="PIRNR000723"/>
    </source>
</evidence>
<dbReference type="Proteomes" id="UP000050360">
    <property type="component" value="Unassembled WGS sequence"/>
</dbReference>
<dbReference type="NCBIfam" id="NF009007">
    <property type="entry name" value="PRK12352.1"/>
    <property type="match status" value="1"/>
</dbReference>
<dbReference type="InterPro" id="IPR036393">
    <property type="entry name" value="AceGlu_kinase-like_sf"/>
</dbReference>
<dbReference type="PIRSF" id="PIRSF000723">
    <property type="entry name" value="Carbamate_kin"/>
    <property type="match status" value="1"/>
</dbReference>
<dbReference type="GO" id="GO:0019546">
    <property type="term" value="P:L-arginine deiminase pathway"/>
    <property type="evidence" value="ECO:0007669"/>
    <property type="project" value="TreeGrafter"/>
</dbReference>
<name>A0A0P7ZAU0_9EURY</name>
<dbReference type="InterPro" id="IPR001048">
    <property type="entry name" value="Asp/Glu/Uridylate_kinase"/>
</dbReference>
<dbReference type="CDD" id="cd04235">
    <property type="entry name" value="AAK_CK"/>
    <property type="match status" value="1"/>
</dbReference>
<dbReference type="EMBL" id="LKCM01000328">
    <property type="protein sequence ID" value="KPQ41639.1"/>
    <property type="molecule type" value="Genomic_DNA"/>
</dbReference>
<evidence type="ECO:0000313" key="9">
    <source>
        <dbReference type="Proteomes" id="UP000050360"/>
    </source>
</evidence>
<dbReference type="Pfam" id="PF00696">
    <property type="entry name" value="AA_kinase"/>
    <property type="match status" value="1"/>
</dbReference>